<accession>A0A448MK39</accession>
<protein>
    <submittedName>
        <fullName evidence="2">Streptococcal surface-anchored protein repeat, S. criceti family</fullName>
    </submittedName>
</protein>
<evidence type="ECO:0000313" key="3">
    <source>
        <dbReference type="Proteomes" id="UP000278733"/>
    </source>
</evidence>
<organism evidence="2 3">
    <name type="scientific">Rodentibacter pneumotropicus</name>
    <dbReference type="NCBI Taxonomy" id="758"/>
    <lineage>
        <taxon>Bacteria</taxon>
        <taxon>Pseudomonadati</taxon>
        <taxon>Pseudomonadota</taxon>
        <taxon>Gammaproteobacteria</taxon>
        <taxon>Pasteurellales</taxon>
        <taxon>Pasteurellaceae</taxon>
        <taxon>Rodentibacter</taxon>
    </lineage>
</organism>
<feature type="region of interest" description="Disordered" evidence="1">
    <location>
        <begin position="1"/>
        <end position="76"/>
    </location>
</feature>
<gene>
    <name evidence="2" type="ORF">NCTC8284_00675</name>
</gene>
<dbReference type="EMBL" id="LR134405">
    <property type="protein sequence ID" value="VEH65530.1"/>
    <property type="molecule type" value="Genomic_DNA"/>
</dbReference>
<sequence>MKDGATGAKGDTGADGKNAEASVTDNANGTHTITIKDGNGNTTTAIVKDGATGADGKNAEADVKDNGDGTHTITIKDGNGNTTTAIVKDGVTGAKGDTGADGKNAEADVKTMVTVLIRLQSKTVTVIPPPLL</sequence>
<evidence type="ECO:0000313" key="2">
    <source>
        <dbReference type="EMBL" id="VEH65530.1"/>
    </source>
</evidence>
<dbReference type="KEGG" id="rpne:NCTC8284_00675"/>
<proteinExistence type="predicted"/>
<evidence type="ECO:0000256" key="1">
    <source>
        <dbReference type="SAM" id="MobiDB-lite"/>
    </source>
</evidence>
<dbReference type="InterPro" id="IPR026394">
    <property type="entry name" value="RPT_S_cricet"/>
</dbReference>
<feature type="compositionally biased region" description="Polar residues" evidence="1">
    <location>
        <begin position="21"/>
        <end position="45"/>
    </location>
</feature>
<dbReference type="Proteomes" id="UP000278733">
    <property type="component" value="Chromosome"/>
</dbReference>
<reference evidence="2 3" key="1">
    <citation type="submission" date="2018-12" db="EMBL/GenBank/DDBJ databases">
        <authorList>
            <consortium name="Pathogen Informatics"/>
        </authorList>
    </citation>
    <scope>NUCLEOTIDE SEQUENCE [LARGE SCALE GENOMIC DNA]</scope>
    <source>
        <strain evidence="2 3">NCTC8284</strain>
    </source>
</reference>
<feature type="compositionally biased region" description="Basic and acidic residues" evidence="1">
    <location>
        <begin position="57"/>
        <end position="68"/>
    </location>
</feature>
<feature type="compositionally biased region" description="Low complexity" evidence="1">
    <location>
        <begin position="1"/>
        <end position="11"/>
    </location>
</feature>
<name>A0A448MK39_9PAST</name>
<dbReference type="NCBIfam" id="TIGR04203">
    <property type="entry name" value="RPT_S_cricet"/>
    <property type="match status" value="2"/>
</dbReference>
<dbReference type="Pfam" id="PF19079">
    <property type="entry name" value="CFSR"/>
    <property type="match status" value="1"/>
</dbReference>
<dbReference type="AlphaFoldDB" id="A0A448MK39"/>